<dbReference type="PANTHER" id="PTHR39573">
    <property type="entry name" value="STRESS RESPONSE KINASE A"/>
    <property type="match status" value="1"/>
</dbReference>
<gene>
    <name evidence="5" type="ORF">MNBD_GAMMA10-2457</name>
</gene>
<keyword evidence="1" id="KW-0808">Transferase</keyword>
<feature type="non-terminal residue" evidence="5">
    <location>
        <position position="1"/>
    </location>
</feature>
<keyword evidence="2" id="KW-0547">Nucleotide-binding</keyword>
<evidence type="ECO:0000313" key="5">
    <source>
        <dbReference type="EMBL" id="VAW69700.1"/>
    </source>
</evidence>
<dbReference type="GO" id="GO:0005737">
    <property type="term" value="C:cytoplasm"/>
    <property type="evidence" value="ECO:0007669"/>
    <property type="project" value="TreeGrafter"/>
</dbReference>
<dbReference type="Gene3D" id="1.20.1270.170">
    <property type="match status" value="1"/>
</dbReference>
<evidence type="ECO:0000256" key="2">
    <source>
        <dbReference type="ARBA" id="ARBA00022741"/>
    </source>
</evidence>
<organism evidence="5">
    <name type="scientific">hydrothermal vent metagenome</name>
    <dbReference type="NCBI Taxonomy" id="652676"/>
    <lineage>
        <taxon>unclassified sequences</taxon>
        <taxon>metagenomes</taxon>
        <taxon>ecological metagenomes</taxon>
    </lineage>
</organism>
<keyword evidence="4" id="KW-0067">ATP-binding</keyword>
<evidence type="ECO:0000256" key="4">
    <source>
        <dbReference type="ARBA" id="ARBA00022840"/>
    </source>
</evidence>
<dbReference type="InterPro" id="IPR032882">
    <property type="entry name" value="SrkA/RdoA"/>
</dbReference>
<reference evidence="5" key="1">
    <citation type="submission" date="2018-06" db="EMBL/GenBank/DDBJ databases">
        <authorList>
            <person name="Zhirakovskaya E."/>
        </authorList>
    </citation>
    <scope>NUCLEOTIDE SEQUENCE</scope>
</reference>
<dbReference type="EMBL" id="UOFJ01000454">
    <property type="protein sequence ID" value="VAW69700.1"/>
    <property type="molecule type" value="Genomic_DNA"/>
</dbReference>
<sequence length="66" mass="8146">PAELQLVEPLRCLRLMHYACWLARRWSDPSFPMNFPWFNTTNYWEQHVLELREQFSLLQENETLHL</sequence>
<dbReference type="PANTHER" id="PTHR39573:SF1">
    <property type="entry name" value="STRESS RESPONSE KINASE A"/>
    <property type="match status" value="1"/>
</dbReference>
<dbReference type="AlphaFoldDB" id="A0A3B0XYD1"/>
<dbReference type="InterPro" id="IPR011009">
    <property type="entry name" value="Kinase-like_dom_sf"/>
</dbReference>
<dbReference type="GO" id="GO:0005524">
    <property type="term" value="F:ATP binding"/>
    <property type="evidence" value="ECO:0007669"/>
    <property type="project" value="UniProtKB-KW"/>
</dbReference>
<accession>A0A3B0XYD1</accession>
<keyword evidence="3" id="KW-0418">Kinase</keyword>
<evidence type="ECO:0000256" key="1">
    <source>
        <dbReference type="ARBA" id="ARBA00022679"/>
    </source>
</evidence>
<dbReference type="GO" id="GO:0004674">
    <property type="term" value="F:protein serine/threonine kinase activity"/>
    <property type="evidence" value="ECO:0007669"/>
    <property type="project" value="InterPro"/>
</dbReference>
<name>A0A3B0XYD1_9ZZZZ</name>
<dbReference type="SUPFAM" id="SSF56112">
    <property type="entry name" value="Protein kinase-like (PK-like)"/>
    <property type="match status" value="1"/>
</dbReference>
<evidence type="ECO:0000256" key="3">
    <source>
        <dbReference type="ARBA" id="ARBA00022777"/>
    </source>
</evidence>
<proteinExistence type="predicted"/>
<protein>
    <submittedName>
        <fullName evidence="5">YihE protein, required for LPS synthesis</fullName>
    </submittedName>
</protein>